<keyword evidence="5" id="KW-1185">Reference proteome</keyword>
<dbReference type="AlphaFoldDB" id="A0A4R3TFD2"/>
<dbReference type="Gene3D" id="3.90.950.10">
    <property type="match status" value="1"/>
</dbReference>
<evidence type="ECO:0000313" key="4">
    <source>
        <dbReference type="EMBL" id="TCU59966.1"/>
    </source>
</evidence>
<name>A0A4R3TFD2_9FIRM</name>
<dbReference type="EMBL" id="SMBP01000009">
    <property type="protein sequence ID" value="TCU59966.1"/>
    <property type="molecule type" value="Genomic_DNA"/>
</dbReference>
<organism evidence="4 5">
    <name type="scientific">Longicatena caecimuris</name>
    <dbReference type="NCBI Taxonomy" id="1796635"/>
    <lineage>
        <taxon>Bacteria</taxon>
        <taxon>Bacillati</taxon>
        <taxon>Bacillota</taxon>
        <taxon>Erysipelotrichia</taxon>
        <taxon>Erysipelotrichales</taxon>
        <taxon>Erysipelotrichaceae</taxon>
        <taxon>Longicatena</taxon>
    </lineage>
</organism>
<dbReference type="EC" id="3.6.1.9" evidence="3"/>
<comment type="catalytic activity">
    <reaction evidence="3">
        <text>dTTP + H2O = dTMP + diphosphate + H(+)</text>
        <dbReference type="Rhea" id="RHEA:28534"/>
        <dbReference type="ChEBI" id="CHEBI:15377"/>
        <dbReference type="ChEBI" id="CHEBI:15378"/>
        <dbReference type="ChEBI" id="CHEBI:33019"/>
        <dbReference type="ChEBI" id="CHEBI:37568"/>
        <dbReference type="ChEBI" id="CHEBI:63528"/>
        <dbReference type="EC" id="3.6.1.9"/>
    </reaction>
</comment>
<accession>A0A4R3TFD2</accession>
<evidence type="ECO:0000313" key="5">
    <source>
        <dbReference type="Proteomes" id="UP000295773"/>
    </source>
</evidence>
<comment type="subcellular location">
    <subcellularLocation>
        <location evidence="3">Cytoplasm</location>
    </subcellularLocation>
</comment>
<evidence type="ECO:0000256" key="1">
    <source>
        <dbReference type="ARBA" id="ARBA00001968"/>
    </source>
</evidence>
<dbReference type="GO" id="GO:0005737">
    <property type="term" value="C:cytoplasm"/>
    <property type="evidence" value="ECO:0007669"/>
    <property type="project" value="UniProtKB-SubCell"/>
</dbReference>
<feature type="site" description="Important for substrate specificity" evidence="3">
    <location>
        <position position="14"/>
    </location>
</feature>
<dbReference type="Pfam" id="PF02545">
    <property type="entry name" value="Maf"/>
    <property type="match status" value="1"/>
</dbReference>
<comment type="similarity">
    <text evidence="3">Belongs to the Maf family. YhdE subfamily.</text>
</comment>
<dbReference type="GO" id="GO:0036221">
    <property type="term" value="F:UTP diphosphatase activity"/>
    <property type="evidence" value="ECO:0007669"/>
    <property type="project" value="RHEA"/>
</dbReference>
<evidence type="ECO:0000256" key="2">
    <source>
        <dbReference type="ARBA" id="ARBA00022801"/>
    </source>
</evidence>
<comment type="function">
    <text evidence="3">Nucleoside triphosphate pyrophosphatase that hydrolyzes dTTP and UTP. May have a dual role in cell division arrest and in preventing the incorporation of modified nucleotides into cellular nucleic acids.</text>
</comment>
<dbReference type="CDD" id="cd00555">
    <property type="entry name" value="Maf"/>
    <property type="match status" value="1"/>
</dbReference>
<feature type="site" description="Important for substrate specificity" evidence="3">
    <location>
        <position position="72"/>
    </location>
</feature>
<dbReference type="InterPro" id="IPR029001">
    <property type="entry name" value="ITPase-like_fam"/>
</dbReference>
<keyword evidence="3" id="KW-0963">Cytoplasm</keyword>
<gene>
    <name evidence="4" type="ORF">EDD61_1092</name>
</gene>
<dbReference type="SUPFAM" id="SSF52972">
    <property type="entry name" value="ITPase-like"/>
    <property type="match status" value="1"/>
</dbReference>
<dbReference type="PIRSF" id="PIRSF006305">
    <property type="entry name" value="Maf"/>
    <property type="match status" value="1"/>
</dbReference>
<dbReference type="HAMAP" id="MF_00528">
    <property type="entry name" value="Maf"/>
    <property type="match status" value="1"/>
</dbReference>
<dbReference type="PANTHER" id="PTHR43213:SF5">
    <property type="entry name" value="BIFUNCTIONAL DTTP_UTP PYROPHOSPHATASE_METHYLTRANSFERASE PROTEIN-RELATED"/>
    <property type="match status" value="1"/>
</dbReference>
<dbReference type="NCBIfam" id="TIGR00172">
    <property type="entry name" value="maf"/>
    <property type="match status" value="1"/>
</dbReference>
<keyword evidence="3" id="KW-0546">Nucleotide metabolism</keyword>
<comment type="catalytic activity">
    <reaction evidence="3">
        <text>UTP + H2O = UMP + diphosphate + H(+)</text>
        <dbReference type="Rhea" id="RHEA:29395"/>
        <dbReference type="ChEBI" id="CHEBI:15377"/>
        <dbReference type="ChEBI" id="CHEBI:15378"/>
        <dbReference type="ChEBI" id="CHEBI:33019"/>
        <dbReference type="ChEBI" id="CHEBI:46398"/>
        <dbReference type="ChEBI" id="CHEBI:57865"/>
        <dbReference type="EC" id="3.6.1.9"/>
    </reaction>
</comment>
<comment type="caution">
    <text evidence="3">Lacks conserved residue(s) required for the propagation of feature annotation.</text>
</comment>
<comment type="cofactor">
    <cofactor evidence="1 3">
        <name>a divalent metal cation</name>
        <dbReference type="ChEBI" id="CHEBI:60240"/>
    </cofactor>
</comment>
<proteinExistence type="inferred from homology"/>
<dbReference type="PANTHER" id="PTHR43213">
    <property type="entry name" value="BIFUNCTIONAL DTTP/UTP PYROPHOSPHATASE/METHYLTRANSFERASE PROTEIN-RELATED"/>
    <property type="match status" value="1"/>
</dbReference>
<evidence type="ECO:0000256" key="3">
    <source>
        <dbReference type="HAMAP-Rule" id="MF_00528"/>
    </source>
</evidence>
<dbReference type="InterPro" id="IPR003697">
    <property type="entry name" value="Maf-like"/>
</dbReference>
<dbReference type="RefSeq" id="WP_132224635.1">
    <property type="nucleotide sequence ID" value="NZ_JANKBG010000009.1"/>
</dbReference>
<reference evidence="4 5" key="1">
    <citation type="submission" date="2019-03" db="EMBL/GenBank/DDBJ databases">
        <title>Genomic Encyclopedia of Type Strains, Phase IV (KMG-IV): sequencing the most valuable type-strain genomes for metagenomic binning, comparative biology and taxonomic classification.</title>
        <authorList>
            <person name="Goeker M."/>
        </authorList>
    </citation>
    <scope>NUCLEOTIDE SEQUENCE [LARGE SCALE GENOMIC DNA]</scope>
    <source>
        <strain evidence="4 5">DSM 29481</strain>
    </source>
</reference>
<feature type="site" description="Important for substrate specificity" evidence="3">
    <location>
        <position position="154"/>
    </location>
</feature>
<dbReference type="GO" id="GO:0036218">
    <property type="term" value="F:dTTP diphosphatase activity"/>
    <property type="evidence" value="ECO:0007669"/>
    <property type="project" value="RHEA"/>
</dbReference>
<comment type="caution">
    <text evidence="4">The sequence shown here is derived from an EMBL/GenBank/DDBJ whole genome shotgun (WGS) entry which is preliminary data.</text>
</comment>
<keyword evidence="2 3" id="KW-0378">Hydrolase</keyword>
<dbReference type="GO" id="GO:0009117">
    <property type="term" value="P:nucleotide metabolic process"/>
    <property type="evidence" value="ECO:0007669"/>
    <property type="project" value="UniProtKB-KW"/>
</dbReference>
<dbReference type="Proteomes" id="UP000295773">
    <property type="component" value="Unassembled WGS sequence"/>
</dbReference>
<sequence>MMRKQLILASASPRRKELMQDSGLPFQIIPSKKEEIVPLHLPAAQAIEQLALQKASDIFTQHPDAVVIGCDTMVIWKEERLGKPKDQADALRMLKMLSNQTHEVITGVALLSKTHTILFHETTKVTFYDLEEELLTAYVASDEPYDKAGAYGIQGMGKLLVKSIEGDYFNVVGLPISRVYRELLPLLHE</sequence>
<feature type="active site" description="Proton acceptor" evidence="3">
    <location>
        <position position="71"/>
    </location>
</feature>
<protein>
    <recommendedName>
        <fullName evidence="3">dTTP/UTP pyrophosphatase</fullName>
        <shortName evidence="3">dTTPase/UTPase</shortName>
        <ecNumber evidence="3">3.6.1.9</ecNumber>
    </recommendedName>
    <alternativeName>
        <fullName evidence="3">Nucleoside triphosphate pyrophosphatase</fullName>
    </alternativeName>
    <alternativeName>
        <fullName evidence="3">Nucleotide pyrophosphatase</fullName>
        <shortName evidence="3">Nucleotide PPase</shortName>
    </alternativeName>
</protein>